<dbReference type="RefSeq" id="WP_104439252.1">
    <property type="nucleotide sequence ID" value="NZ_PTJA01000016.1"/>
</dbReference>
<dbReference type="Pfam" id="PF14253">
    <property type="entry name" value="AbiH"/>
    <property type="match status" value="1"/>
</dbReference>
<dbReference type="EMBL" id="PTJA01000016">
    <property type="protein sequence ID" value="PPK77478.1"/>
    <property type="molecule type" value="Genomic_DNA"/>
</dbReference>
<protein>
    <submittedName>
        <fullName evidence="1">Abortive infection AbiH-like protein</fullName>
    </submittedName>
</protein>
<dbReference type="AlphaFoldDB" id="A0A2S6HJ21"/>
<evidence type="ECO:0000313" key="2">
    <source>
        <dbReference type="Proteomes" id="UP000237749"/>
    </source>
</evidence>
<proteinExistence type="predicted"/>
<evidence type="ECO:0000313" key="1">
    <source>
        <dbReference type="EMBL" id="PPK77478.1"/>
    </source>
</evidence>
<keyword evidence="2" id="KW-1185">Reference proteome</keyword>
<accession>A0A2S6HJ21</accession>
<sequence>MSNLFVFGNGFDLAHDFKTCFNDFKVWLNNKYDDDDDESLDEFGTIPQYSTNYKRLESYNLEEMARFFYALIYDVVGSNWNQFESALSKLDWISIIKKECLYYNDFGFNDREIMLCAEDIAVGMRDFAHVLINKLFSSWATEIDISHPKTISKELMVLVDHDHDYFLNFNYTDTLETYYNVNNICHIHGQSSKNDTLIVGHAGKYKYPTEEEYDIFFPCHQYIAQICDYYRKDTKNIYEEHIDFFNALYNSNVTDIYVHGFSFADVDMYYLNKIVEKLDVSNVRIHLHSYKKVDFKVFKRKLINCGFCDDKIIPFRLSDINDED</sequence>
<name>A0A2S6HJ21_9FIRM</name>
<organism evidence="1 2">
    <name type="scientific">Lacrimispora xylanisolvens</name>
    <dbReference type="NCBI Taxonomy" id="384636"/>
    <lineage>
        <taxon>Bacteria</taxon>
        <taxon>Bacillati</taxon>
        <taxon>Bacillota</taxon>
        <taxon>Clostridia</taxon>
        <taxon>Lachnospirales</taxon>
        <taxon>Lachnospiraceae</taxon>
        <taxon>Lacrimispora</taxon>
    </lineage>
</organism>
<comment type="caution">
    <text evidence="1">The sequence shown here is derived from an EMBL/GenBank/DDBJ whole genome shotgun (WGS) entry which is preliminary data.</text>
</comment>
<gene>
    <name evidence="1" type="ORF">BXY41_11616</name>
</gene>
<dbReference type="Proteomes" id="UP000237749">
    <property type="component" value="Unassembled WGS sequence"/>
</dbReference>
<reference evidence="1 2" key="1">
    <citation type="submission" date="2018-02" db="EMBL/GenBank/DDBJ databases">
        <title>Genomic Encyclopedia of Archaeal and Bacterial Type Strains, Phase II (KMG-II): from individual species to whole genera.</title>
        <authorList>
            <person name="Goeker M."/>
        </authorList>
    </citation>
    <scope>NUCLEOTIDE SEQUENCE [LARGE SCALE GENOMIC DNA]</scope>
    <source>
        <strain evidence="1 2">DSM 3808</strain>
    </source>
</reference>
<dbReference type="OrthoDB" id="5903604at2"/>
<dbReference type="InterPro" id="IPR025935">
    <property type="entry name" value="AbiH"/>
</dbReference>